<evidence type="ECO:0008006" key="11">
    <source>
        <dbReference type="Google" id="ProtNLM"/>
    </source>
</evidence>
<dbReference type="InterPro" id="IPR059100">
    <property type="entry name" value="TSP3_bac"/>
</dbReference>
<evidence type="ECO:0000256" key="4">
    <source>
        <dbReference type="ARBA" id="ARBA00022729"/>
    </source>
</evidence>
<proteinExistence type="predicted"/>
<dbReference type="EMBL" id="LRRQ01000167">
    <property type="protein sequence ID" value="OAM87595.1"/>
    <property type="molecule type" value="Genomic_DNA"/>
</dbReference>
<dbReference type="Pfam" id="PF18884">
    <property type="entry name" value="TSP3_bac"/>
    <property type="match status" value="2"/>
</dbReference>
<comment type="caution">
    <text evidence="9">The sequence shown here is derived from an EMBL/GenBank/DDBJ whole genome shotgun (WGS) entry which is preliminary data.</text>
</comment>
<feature type="signal peptide" evidence="8">
    <location>
        <begin position="1"/>
        <end position="19"/>
    </location>
</feature>
<evidence type="ECO:0000313" key="9">
    <source>
        <dbReference type="EMBL" id="OAM87595.1"/>
    </source>
</evidence>
<keyword evidence="6" id="KW-0325">Glycoprotein</keyword>
<name>A0A178IEL8_9BACT</name>
<dbReference type="PANTHER" id="PTHR42970">
    <property type="entry name" value="PECTATE LYASE C-RELATED"/>
    <property type="match status" value="1"/>
</dbReference>
<organism evidence="9 10">
    <name type="scientific">Termitidicoccus mucosus</name>
    <dbReference type="NCBI Taxonomy" id="1184151"/>
    <lineage>
        <taxon>Bacteria</taxon>
        <taxon>Pseudomonadati</taxon>
        <taxon>Verrucomicrobiota</taxon>
        <taxon>Opitutia</taxon>
        <taxon>Opitutales</taxon>
        <taxon>Opitutaceae</taxon>
        <taxon>Termitidicoccus</taxon>
    </lineage>
</organism>
<evidence type="ECO:0000256" key="7">
    <source>
        <dbReference type="SAM" id="MobiDB-lite"/>
    </source>
</evidence>
<dbReference type="OrthoDB" id="9804686at2"/>
<dbReference type="GO" id="GO:0046872">
    <property type="term" value="F:metal ion binding"/>
    <property type="evidence" value="ECO:0007669"/>
    <property type="project" value="UniProtKB-KW"/>
</dbReference>
<dbReference type="InterPro" id="IPR011050">
    <property type="entry name" value="Pectin_lyase_fold/virulence"/>
</dbReference>
<reference evidence="9 10" key="1">
    <citation type="submission" date="2016-01" db="EMBL/GenBank/DDBJ databases">
        <title>High potential of lignocellulose degradation of a new Verrucomicrobia species.</title>
        <authorList>
            <person name="Wang Y."/>
            <person name="Shi Y."/>
            <person name="Qiu Z."/>
            <person name="Liu S."/>
            <person name="Yang H."/>
        </authorList>
    </citation>
    <scope>NUCLEOTIDE SEQUENCE [LARGE SCALE GENOMIC DNA]</scope>
    <source>
        <strain evidence="9 10">TSB47</strain>
    </source>
</reference>
<comment type="subcellular location">
    <subcellularLocation>
        <location evidence="1">Secreted</location>
    </subcellularLocation>
</comment>
<keyword evidence="3" id="KW-0479">Metal-binding</keyword>
<dbReference type="InterPro" id="IPR012334">
    <property type="entry name" value="Pectin_lyas_fold"/>
</dbReference>
<keyword evidence="2" id="KW-0964">Secreted</keyword>
<dbReference type="InterPro" id="IPR052063">
    <property type="entry name" value="Polysaccharide_Lyase_1"/>
</dbReference>
<feature type="chain" id="PRO_5008088730" description="Pectate lyase" evidence="8">
    <location>
        <begin position="20"/>
        <end position="473"/>
    </location>
</feature>
<evidence type="ECO:0000256" key="5">
    <source>
        <dbReference type="ARBA" id="ARBA00022837"/>
    </source>
</evidence>
<evidence type="ECO:0000256" key="8">
    <source>
        <dbReference type="SAM" id="SignalP"/>
    </source>
</evidence>
<protein>
    <recommendedName>
        <fullName evidence="11">Pectate lyase</fullName>
    </recommendedName>
</protein>
<keyword evidence="10" id="KW-1185">Reference proteome</keyword>
<gene>
    <name evidence="9" type="ORF">AW736_22010</name>
</gene>
<accession>A0A178IEL8</accession>
<evidence type="ECO:0000256" key="6">
    <source>
        <dbReference type="ARBA" id="ARBA00023180"/>
    </source>
</evidence>
<dbReference type="PANTHER" id="PTHR42970:SF1">
    <property type="entry name" value="PECTATE LYASE C-RELATED"/>
    <property type="match status" value="1"/>
</dbReference>
<evidence type="ECO:0000256" key="3">
    <source>
        <dbReference type="ARBA" id="ARBA00022723"/>
    </source>
</evidence>
<evidence type="ECO:0000256" key="2">
    <source>
        <dbReference type="ARBA" id="ARBA00022525"/>
    </source>
</evidence>
<dbReference type="Proteomes" id="UP000078486">
    <property type="component" value="Unassembled WGS sequence"/>
</dbReference>
<evidence type="ECO:0000256" key="1">
    <source>
        <dbReference type="ARBA" id="ARBA00004613"/>
    </source>
</evidence>
<evidence type="ECO:0000313" key="10">
    <source>
        <dbReference type="Proteomes" id="UP000078486"/>
    </source>
</evidence>
<feature type="region of interest" description="Disordered" evidence="7">
    <location>
        <begin position="396"/>
        <end position="473"/>
    </location>
</feature>
<keyword evidence="4 8" id="KW-0732">Signal</keyword>
<dbReference type="SUPFAM" id="SSF51126">
    <property type="entry name" value="Pectin lyase-like"/>
    <property type="match status" value="1"/>
</dbReference>
<dbReference type="STRING" id="1184151.AW736_22010"/>
<dbReference type="RefSeq" id="WP_068772464.1">
    <property type="nucleotide sequence ID" value="NZ_CP109796.1"/>
</dbReference>
<sequence>MKLRTALLTLIVLPIIAHAAPEAAQAVPPPPALPAFPGAEGAGATTPGGRGGRVLYVTNLDDSGPGSLRAACEAEGPRIVLFQVAGIISLKSAIIIKNPFLTLAGQTAPGDGVCLRGAPLMTATHDVVVRHLRSRLGDDTGRTEDALDVHHGSRDVIFDHCSASWSVDESFSLSGDNSNITLQYCIIGGALRASIHAKGAHGFGSLSRANGPVSLHHNLYIHNDGRNPRLGTNYSKPPYPVFDFRNNIIYNPGRIASGNTQGLFLRFNYINNLIIPGADTRAATPLHIASDAGSPSEIYLYIEGNIFEGHDDQTADNRLFIDRRVFDGKTRVRVVDHPYELPPVATHPAADLPGVVLPTIGASLPVRDSIDARYINDVVTRGGKIIDSQTELGGWPKLKSGPVATDTDGDGMPDEWETRHGLDPRNPADGAQDADGDGYTNVEEYLNNTNPREHIDYTKAENNVDTTFGKPKA</sequence>
<dbReference type="Gene3D" id="2.160.20.10">
    <property type="entry name" value="Single-stranded right-handed beta-helix, Pectin lyase-like"/>
    <property type="match status" value="1"/>
</dbReference>
<keyword evidence="5" id="KW-0106">Calcium</keyword>
<dbReference type="AlphaFoldDB" id="A0A178IEL8"/>